<reference evidence="1 2" key="1">
    <citation type="submission" date="2017-06" db="EMBL/GenBank/DDBJ databases">
        <title>Draft genome sequence of anaerobic fermentative bacterium Anaeromicrobium sediminis DY2726D isolated from West Pacific Ocean sediments.</title>
        <authorList>
            <person name="Zeng X."/>
        </authorList>
    </citation>
    <scope>NUCLEOTIDE SEQUENCE [LARGE SCALE GENOMIC DNA]</scope>
    <source>
        <strain evidence="1 2">DY2726D</strain>
    </source>
</reference>
<comment type="caution">
    <text evidence="1">The sequence shown here is derived from an EMBL/GenBank/DDBJ whole genome shotgun (WGS) entry which is preliminary data.</text>
</comment>
<keyword evidence="2" id="KW-1185">Reference proteome</keyword>
<protein>
    <submittedName>
        <fullName evidence="1">Uncharacterized protein</fullName>
    </submittedName>
</protein>
<sequence length="370" mass="44926">MNDEFVKWLEKNDLLYERFCELNKRLTSFLYKYTDDNSKTEVCNRFSDVLKNCDVITYDEEGVSAAYTVLHFMDRYHRFQLVFLELLEKGILPIKSRIDILDLGSGPGPSMYAMSDMYELYRKFEIEKKKESKIKEINIDYVERSNEFTNFLHHFTEYANYTDDKVDEWKYHVPYHHTIFRDINDLVFNEKHRIFRNEYEEIEGEWYQVQEIQTVKRRYDLAVLSNFLTNVDMVERFNKQLKDTAFFLRNRGLFVVVGAIGSSEKYRPVYEEIDKIILKNRYRTKRFEGYCNKVLSEHRMEYSFSNDRFGKDVISTIKDGVTFFTDNELEERLDKEFLKDFNKWIAPDYNKSIKWEVNAYKRRSWLRKNK</sequence>
<dbReference type="InterPro" id="IPR029063">
    <property type="entry name" value="SAM-dependent_MTases_sf"/>
</dbReference>
<proteinExistence type="predicted"/>
<name>A0A267MET7_9FIRM</name>
<organism evidence="1 2">
    <name type="scientific">Anaeromicrobium sediminis</name>
    <dbReference type="NCBI Taxonomy" id="1478221"/>
    <lineage>
        <taxon>Bacteria</taxon>
        <taxon>Bacillati</taxon>
        <taxon>Bacillota</taxon>
        <taxon>Clostridia</taxon>
        <taxon>Peptostreptococcales</taxon>
        <taxon>Thermotaleaceae</taxon>
        <taxon>Anaeromicrobium</taxon>
    </lineage>
</organism>
<dbReference type="OrthoDB" id="3078278at2"/>
<evidence type="ECO:0000313" key="1">
    <source>
        <dbReference type="EMBL" id="PAB57395.1"/>
    </source>
</evidence>
<gene>
    <name evidence="1" type="ORF">CCE28_19055</name>
</gene>
<dbReference type="EMBL" id="NIBG01000026">
    <property type="protein sequence ID" value="PAB57395.1"/>
    <property type="molecule type" value="Genomic_DNA"/>
</dbReference>
<accession>A0A267MET7</accession>
<dbReference type="AlphaFoldDB" id="A0A267MET7"/>
<dbReference type="Proteomes" id="UP000216024">
    <property type="component" value="Unassembled WGS sequence"/>
</dbReference>
<dbReference type="RefSeq" id="WP_095135364.1">
    <property type="nucleotide sequence ID" value="NZ_NIBG01000026.1"/>
</dbReference>
<dbReference type="SUPFAM" id="SSF53335">
    <property type="entry name" value="S-adenosyl-L-methionine-dependent methyltransferases"/>
    <property type="match status" value="1"/>
</dbReference>
<evidence type="ECO:0000313" key="2">
    <source>
        <dbReference type="Proteomes" id="UP000216024"/>
    </source>
</evidence>